<evidence type="ECO:0000313" key="2">
    <source>
        <dbReference type="Proteomes" id="UP000244956"/>
    </source>
</evidence>
<dbReference type="SUPFAM" id="SSF50249">
    <property type="entry name" value="Nucleic acid-binding proteins"/>
    <property type="match status" value="1"/>
</dbReference>
<name>A0A2U2B6V8_9BACT</name>
<dbReference type="EMBL" id="QEWP01000011">
    <property type="protein sequence ID" value="PWD98773.1"/>
    <property type="molecule type" value="Genomic_DNA"/>
</dbReference>
<dbReference type="AlphaFoldDB" id="A0A2U2B6V8"/>
<dbReference type="InterPro" id="IPR012340">
    <property type="entry name" value="NA-bd_OB-fold"/>
</dbReference>
<dbReference type="Proteomes" id="UP000244956">
    <property type="component" value="Unassembled WGS sequence"/>
</dbReference>
<comment type="caution">
    <text evidence="1">The sequence shown here is derived from an EMBL/GenBank/DDBJ whole genome shotgun (WGS) entry which is preliminary data.</text>
</comment>
<dbReference type="RefSeq" id="WP_109265035.1">
    <property type="nucleotide sequence ID" value="NZ_QEWP01000011.1"/>
</dbReference>
<sequence>MDKEHRGVVTQFDVNKEYGFIKEELTGKSHFFRYERKEQILWSRQTKEPTLTCPHKDDVVSFRLKTSDNKDHEYQACHLTFIKNPTIESIKERMAQGVKFYGRISFSKYRYFIHDTKTGIVFPVKILSKEREFIDFEQLDTNPVIEYILEQRKNPSKVLARFKLPVGEAMGK</sequence>
<keyword evidence="2" id="KW-1185">Reference proteome</keyword>
<accession>A0A2U2B6V8</accession>
<organism evidence="1 2">
    <name type="scientific">Marinilabilia rubra</name>
    <dbReference type="NCBI Taxonomy" id="2162893"/>
    <lineage>
        <taxon>Bacteria</taxon>
        <taxon>Pseudomonadati</taxon>
        <taxon>Bacteroidota</taxon>
        <taxon>Bacteroidia</taxon>
        <taxon>Marinilabiliales</taxon>
        <taxon>Marinilabiliaceae</taxon>
        <taxon>Marinilabilia</taxon>
    </lineage>
</organism>
<dbReference type="OrthoDB" id="1122731at2"/>
<protein>
    <submittedName>
        <fullName evidence="1">Uncharacterized protein</fullName>
    </submittedName>
</protein>
<reference evidence="1 2" key="1">
    <citation type="submission" date="2018-05" db="EMBL/GenBank/DDBJ databases">
        <title>Marinilabilia rubrum sp. nov., isolated from saltern sediment.</title>
        <authorList>
            <person name="Zhang R."/>
        </authorList>
    </citation>
    <scope>NUCLEOTIDE SEQUENCE [LARGE SCALE GENOMIC DNA]</scope>
    <source>
        <strain evidence="1 2">WTE16</strain>
    </source>
</reference>
<gene>
    <name evidence="1" type="ORF">DDZ16_13625</name>
</gene>
<proteinExistence type="predicted"/>
<dbReference type="Gene3D" id="2.40.50.140">
    <property type="entry name" value="Nucleic acid-binding proteins"/>
    <property type="match status" value="1"/>
</dbReference>
<evidence type="ECO:0000313" key="1">
    <source>
        <dbReference type="EMBL" id="PWD98773.1"/>
    </source>
</evidence>